<name>A0A9X6NQT1_HYPEX</name>
<evidence type="ECO:0000256" key="1">
    <source>
        <dbReference type="SAM" id="MobiDB-lite"/>
    </source>
</evidence>
<reference evidence="3" key="1">
    <citation type="submission" date="2017-01" db="EMBL/GenBank/DDBJ databases">
        <title>Comparative genomics of anhydrobiosis in the tardigrade Hypsibius dujardini.</title>
        <authorList>
            <person name="Yoshida Y."/>
            <person name="Koutsovoulos G."/>
            <person name="Laetsch D."/>
            <person name="Stevens L."/>
            <person name="Kumar S."/>
            <person name="Horikawa D."/>
            <person name="Ishino K."/>
            <person name="Komine S."/>
            <person name="Tomita M."/>
            <person name="Blaxter M."/>
            <person name="Arakawa K."/>
        </authorList>
    </citation>
    <scope>NUCLEOTIDE SEQUENCE [LARGE SCALE GENOMIC DNA]</scope>
    <source>
        <strain evidence="3">Z151</strain>
    </source>
</reference>
<evidence type="ECO:0000313" key="2">
    <source>
        <dbReference type="EMBL" id="OWA55121.1"/>
    </source>
</evidence>
<comment type="caution">
    <text evidence="2">The sequence shown here is derived from an EMBL/GenBank/DDBJ whole genome shotgun (WGS) entry which is preliminary data.</text>
</comment>
<organism evidence="2 3">
    <name type="scientific">Hypsibius exemplaris</name>
    <name type="common">Freshwater tardigrade</name>
    <dbReference type="NCBI Taxonomy" id="2072580"/>
    <lineage>
        <taxon>Eukaryota</taxon>
        <taxon>Metazoa</taxon>
        <taxon>Ecdysozoa</taxon>
        <taxon>Tardigrada</taxon>
        <taxon>Eutardigrada</taxon>
        <taxon>Parachela</taxon>
        <taxon>Hypsibioidea</taxon>
        <taxon>Hypsibiidae</taxon>
        <taxon>Hypsibius</taxon>
    </lineage>
</organism>
<dbReference type="AlphaFoldDB" id="A0A9X6NQT1"/>
<protein>
    <submittedName>
        <fullName evidence="2">Uncharacterized protein</fullName>
    </submittedName>
</protein>
<gene>
    <name evidence="2" type="ORF">BV898_19508</name>
</gene>
<accession>A0A9X6NQT1</accession>
<dbReference type="EMBL" id="MTYJ01000548">
    <property type="protein sequence ID" value="OWA55121.1"/>
    <property type="molecule type" value="Genomic_DNA"/>
</dbReference>
<feature type="region of interest" description="Disordered" evidence="1">
    <location>
        <begin position="27"/>
        <end position="51"/>
    </location>
</feature>
<dbReference type="Proteomes" id="UP000192578">
    <property type="component" value="Unassembled WGS sequence"/>
</dbReference>
<proteinExistence type="predicted"/>
<keyword evidence="3" id="KW-1185">Reference proteome</keyword>
<sequence length="92" mass="10642">MEPIPTSISKAELANYEVSMKQIAEFADEEDENKHEKENAIGTFSQRSEYEPTPRRFHEFVDLGYKQKALDYCQTSAERLDQSTAFFAGSRR</sequence>
<evidence type="ECO:0000313" key="3">
    <source>
        <dbReference type="Proteomes" id="UP000192578"/>
    </source>
</evidence>